<dbReference type="EMBL" id="DYWX01000009">
    <property type="protein sequence ID" value="HJF26775.1"/>
    <property type="molecule type" value="Genomic_DNA"/>
</dbReference>
<feature type="signal peptide" evidence="1">
    <location>
        <begin position="1"/>
        <end position="19"/>
    </location>
</feature>
<name>A0A9D2UQ88_ACILW</name>
<gene>
    <name evidence="2" type="ORF">K8V79_00710</name>
</gene>
<comment type="caution">
    <text evidence="2">The sequence shown here is derived from an EMBL/GenBank/DDBJ whole genome shotgun (WGS) entry which is preliminary data.</text>
</comment>
<evidence type="ECO:0000313" key="3">
    <source>
        <dbReference type="Proteomes" id="UP000787156"/>
    </source>
</evidence>
<sequence length="178" mass="20500">MKHRYYFSLLLILSSFSHAQELDLIQYSDISSIPQIALNQKIQTELQALLKHDYPKFHANFKHYSAPYLLKTDEALYYEGRSASSLDASSAIIFKDGRLFSAIYFAETKVLKYFSNDVSCLEQLHPAIQVFAQQREIQSIEYVTARVESTLKYYLGLAAQCETYIEKLKKGNSSFLNI</sequence>
<evidence type="ECO:0000313" key="2">
    <source>
        <dbReference type="EMBL" id="HJF26775.1"/>
    </source>
</evidence>
<reference evidence="2" key="2">
    <citation type="submission" date="2021-09" db="EMBL/GenBank/DDBJ databases">
        <authorList>
            <person name="Gilroy R."/>
        </authorList>
    </citation>
    <scope>NUCLEOTIDE SEQUENCE</scope>
    <source>
        <strain evidence="2">CHK135-1449</strain>
    </source>
</reference>
<keyword evidence="1" id="KW-0732">Signal</keyword>
<evidence type="ECO:0000256" key="1">
    <source>
        <dbReference type="SAM" id="SignalP"/>
    </source>
</evidence>
<organism evidence="2 3">
    <name type="scientific">Acinetobacter lwoffii</name>
    <dbReference type="NCBI Taxonomy" id="28090"/>
    <lineage>
        <taxon>Bacteria</taxon>
        <taxon>Pseudomonadati</taxon>
        <taxon>Pseudomonadota</taxon>
        <taxon>Gammaproteobacteria</taxon>
        <taxon>Moraxellales</taxon>
        <taxon>Moraxellaceae</taxon>
        <taxon>Acinetobacter</taxon>
    </lineage>
</organism>
<reference evidence="2" key="1">
    <citation type="journal article" date="2021" name="PeerJ">
        <title>Extensive microbial diversity within the chicken gut microbiome revealed by metagenomics and culture.</title>
        <authorList>
            <person name="Gilroy R."/>
            <person name="Ravi A."/>
            <person name="Getino M."/>
            <person name="Pursley I."/>
            <person name="Horton D.L."/>
            <person name="Alikhan N.F."/>
            <person name="Baker D."/>
            <person name="Gharbi K."/>
            <person name="Hall N."/>
            <person name="Watson M."/>
            <person name="Adriaenssens E.M."/>
            <person name="Foster-Nyarko E."/>
            <person name="Jarju S."/>
            <person name="Secka A."/>
            <person name="Antonio M."/>
            <person name="Oren A."/>
            <person name="Chaudhuri R.R."/>
            <person name="La Ragione R."/>
            <person name="Hildebrand F."/>
            <person name="Pallen M.J."/>
        </authorList>
    </citation>
    <scope>NUCLEOTIDE SEQUENCE</scope>
    <source>
        <strain evidence="2">CHK135-1449</strain>
    </source>
</reference>
<protein>
    <submittedName>
        <fullName evidence="2">Uncharacterized protein</fullName>
    </submittedName>
</protein>
<dbReference type="AlphaFoldDB" id="A0A9D2UQ88"/>
<proteinExistence type="predicted"/>
<dbReference type="Proteomes" id="UP000787156">
    <property type="component" value="Unassembled WGS sequence"/>
</dbReference>
<feature type="chain" id="PRO_5039326686" evidence="1">
    <location>
        <begin position="20"/>
        <end position="178"/>
    </location>
</feature>
<accession>A0A9D2UQ88</accession>